<feature type="domain" description="Phospholipid/glycerol acyltransferase" evidence="1">
    <location>
        <begin position="39"/>
        <end position="137"/>
    </location>
</feature>
<dbReference type="SUPFAM" id="SSF69593">
    <property type="entry name" value="Glycerol-3-phosphate (1)-acyltransferase"/>
    <property type="match status" value="1"/>
</dbReference>
<reference evidence="2 3" key="1">
    <citation type="submission" date="2007-11" db="EMBL/GenBank/DDBJ databases">
        <authorList>
            <person name="Wagner-Dobler I."/>
            <person name="Ferriera S."/>
            <person name="Johnson J."/>
            <person name="Kravitz S."/>
            <person name="Beeson K."/>
            <person name="Sutton G."/>
            <person name="Rogers Y.-H."/>
            <person name="Friedman R."/>
            <person name="Frazier M."/>
            <person name="Venter J.C."/>
        </authorList>
    </citation>
    <scope>NUCLEOTIDE SEQUENCE [LARGE SCALE GENOMIC DNA]</scope>
    <source>
        <strain evidence="2 3">HEL-45</strain>
    </source>
</reference>
<dbReference type="Pfam" id="PF01553">
    <property type="entry name" value="Acyltransferase"/>
    <property type="match status" value="1"/>
</dbReference>
<accession>A0ABM9X675</accession>
<comment type="caution">
    <text evidence="2">The sequence shown here is derived from an EMBL/GenBank/DDBJ whole genome shotgun (WGS) entry which is preliminary data.</text>
</comment>
<dbReference type="InterPro" id="IPR002123">
    <property type="entry name" value="Plipid/glycerol_acylTrfase"/>
</dbReference>
<name>A0ABM9X675_9RHOB</name>
<dbReference type="Proteomes" id="UP000003257">
    <property type="component" value="Unassembled WGS sequence"/>
</dbReference>
<evidence type="ECO:0000313" key="3">
    <source>
        <dbReference type="Proteomes" id="UP000003257"/>
    </source>
</evidence>
<proteinExistence type="predicted"/>
<organism evidence="2 3">
    <name type="scientific">Sulfitobacter indolifex HEL-45</name>
    <dbReference type="NCBI Taxonomy" id="391624"/>
    <lineage>
        <taxon>Bacteria</taxon>
        <taxon>Pseudomonadati</taxon>
        <taxon>Pseudomonadota</taxon>
        <taxon>Alphaproteobacteria</taxon>
        <taxon>Rhodobacterales</taxon>
        <taxon>Roseobacteraceae</taxon>
        <taxon>Sulfitobacter</taxon>
    </lineage>
</organism>
<dbReference type="EMBL" id="ABID01000003">
    <property type="protein sequence ID" value="EDQ04880.1"/>
    <property type="molecule type" value="Genomic_DNA"/>
</dbReference>
<evidence type="ECO:0000259" key="1">
    <source>
        <dbReference type="Pfam" id="PF01553"/>
    </source>
</evidence>
<keyword evidence="3" id="KW-1185">Reference proteome</keyword>
<keyword evidence="2" id="KW-0012">Acyltransferase</keyword>
<sequence>MSLLRRADGYQDDLAAGHGFFDAMAGRCGLSLDVMRGSLQNIPASGPVILITNHPYGILDGVMLGHILSQTRPDFRIKANSIFSRAPDLTRYLLPINFDEDRDALAVNFATRRRALNDLEGGGAIGIFPGGTVSTEARPFSQPMDPG</sequence>
<evidence type="ECO:0000313" key="2">
    <source>
        <dbReference type="EMBL" id="EDQ04880.1"/>
    </source>
</evidence>
<dbReference type="GO" id="GO:0016746">
    <property type="term" value="F:acyltransferase activity"/>
    <property type="evidence" value="ECO:0007669"/>
    <property type="project" value="UniProtKB-KW"/>
</dbReference>
<gene>
    <name evidence="2" type="ORF">OIHEL45_14305</name>
</gene>
<protein>
    <submittedName>
        <fullName evidence="2">Acyltransferase domain protein, putative</fullName>
    </submittedName>
</protein>
<keyword evidence="2" id="KW-0808">Transferase</keyword>